<dbReference type="InterPro" id="IPR032808">
    <property type="entry name" value="DoxX"/>
</dbReference>
<comment type="subcellular location">
    <subcellularLocation>
        <location evidence="1">Cell membrane</location>
        <topology evidence="1">Multi-pass membrane protein</topology>
    </subcellularLocation>
</comment>
<dbReference type="PANTHER" id="PTHR33452:SF1">
    <property type="entry name" value="INNER MEMBRANE PROTEIN YPHA-RELATED"/>
    <property type="match status" value="1"/>
</dbReference>
<evidence type="ECO:0000256" key="5">
    <source>
        <dbReference type="ARBA" id="ARBA00022989"/>
    </source>
</evidence>
<dbReference type="GO" id="GO:0005886">
    <property type="term" value="C:plasma membrane"/>
    <property type="evidence" value="ECO:0007669"/>
    <property type="project" value="UniProtKB-SubCell"/>
</dbReference>
<evidence type="ECO:0000256" key="4">
    <source>
        <dbReference type="ARBA" id="ARBA00022692"/>
    </source>
</evidence>
<dbReference type="EMBL" id="FOSH01000011">
    <property type="protein sequence ID" value="SFK45584.1"/>
    <property type="molecule type" value="Genomic_DNA"/>
</dbReference>
<evidence type="ECO:0000256" key="6">
    <source>
        <dbReference type="ARBA" id="ARBA00023136"/>
    </source>
</evidence>
<organism evidence="8 9">
    <name type="scientific">Methylophaga sulfidovorans</name>
    <dbReference type="NCBI Taxonomy" id="45496"/>
    <lineage>
        <taxon>Bacteria</taxon>
        <taxon>Pseudomonadati</taxon>
        <taxon>Pseudomonadota</taxon>
        <taxon>Gammaproteobacteria</taxon>
        <taxon>Thiotrichales</taxon>
        <taxon>Piscirickettsiaceae</taxon>
        <taxon>Methylophaga</taxon>
    </lineage>
</organism>
<feature type="transmembrane region" description="Helical" evidence="7">
    <location>
        <begin position="104"/>
        <end position="123"/>
    </location>
</feature>
<comment type="similarity">
    <text evidence="2">Belongs to the DoxX family.</text>
</comment>
<evidence type="ECO:0000256" key="2">
    <source>
        <dbReference type="ARBA" id="ARBA00006679"/>
    </source>
</evidence>
<keyword evidence="9" id="KW-1185">Reference proteome</keyword>
<dbReference type="OrthoDB" id="9792760at2"/>
<name>A0A1I3ZN68_9GAMM</name>
<feature type="transmembrane region" description="Helical" evidence="7">
    <location>
        <begin position="6"/>
        <end position="26"/>
    </location>
</feature>
<feature type="transmembrane region" description="Helical" evidence="7">
    <location>
        <begin position="71"/>
        <end position="92"/>
    </location>
</feature>
<dbReference type="Pfam" id="PF07681">
    <property type="entry name" value="DoxX"/>
    <property type="match status" value="1"/>
</dbReference>
<gene>
    <name evidence="8" type="ORF">SAMN04488079_11192</name>
</gene>
<evidence type="ECO:0000256" key="3">
    <source>
        <dbReference type="ARBA" id="ARBA00022475"/>
    </source>
</evidence>
<protein>
    <submittedName>
        <fullName evidence="8">Putative oxidoreductase</fullName>
    </submittedName>
</protein>
<dbReference type="Proteomes" id="UP000198924">
    <property type="component" value="Unassembled WGS sequence"/>
</dbReference>
<dbReference type="PANTHER" id="PTHR33452">
    <property type="entry name" value="OXIDOREDUCTASE CATD-RELATED"/>
    <property type="match status" value="1"/>
</dbReference>
<reference evidence="9" key="1">
    <citation type="submission" date="2016-10" db="EMBL/GenBank/DDBJ databases">
        <authorList>
            <person name="Varghese N."/>
            <person name="Submissions S."/>
        </authorList>
    </citation>
    <scope>NUCLEOTIDE SEQUENCE [LARGE SCALE GENOMIC DNA]</scope>
    <source>
        <strain evidence="9">DSM 11578</strain>
    </source>
</reference>
<keyword evidence="3" id="KW-1003">Cell membrane</keyword>
<evidence type="ECO:0000256" key="1">
    <source>
        <dbReference type="ARBA" id="ARBA00004651"/>
    </source>
</evidence>
<keyword evidence="4 7" id="KW-0812">Transmembrane</keyword>
<dbReference type="AlphaFoldDB" id="A0A1I3ZN68"/>
<evidence type="ECO:0000313" key="9">
    <source>
        <dbReference type="Proteomes" id="UP000198924"/>
    </source>
</evidence>
<evidence type="ECO:0000256" key="7">
    <source>
        <dbReference type="SAM" id="Phobius"/>
    </source>
</evidence>
<dbReference type="InterPro" id="IPR051907">
    <property type="entry name" value="DoxX-like_oxidoreductase"/>
</dbReference>
<accession>A0A1I3ZN68</accession>
<feature type="transmembrane region" description="Helical" evidence="7">
    <location>
        <begin position="47"/>
        <end position="65"/>
    </location>
</feature>
<evidence type="ECO:0000313" key="8">
    <source>
        <dbReference type="EMBL" id="SFK45584.1"/>
    </source>
</evidence>
<keyword evidence="5 7" id="KW-1133">Transmembrane helix</keyword>
<dbReference type="STRING" id="45496.SAMN04488079_11192"/>
<keyword evidence="6 7" id="KW-0472">Membrane</keyword>
<dbReference type="RefSeq" id="WP_091714335.1">
    <property type="nucleotide sequence ID" value="NZ_FOSH01000011.1"/>
</dbReference>
<sequence>MNAVTGVSIVTGRFLLSLMFISAGIGKLGAGYEATQGYMSMMGVPTSLLPLVIATEILGGLAILFGFKTRIAAFLLAGFTVIAAAIFHSNFADQMQSILFMKDLAIAGGLLLLVGNGAGNLAIDNIK</sequence>
<proteinExistence type="inferred from homology"/>